<evidence type="ECO:0000313" key="4">
    <source>
        <dbReference type="EMBL" id="MCG9965859.1"/>
    </source>
</evidence>
<keyword evidence="2" id="KW-1133">Transmembrane helix</keyword>
<comment type="caution">
    <text evidence="4">The sequence shown here is derived from an EMBL/GenBank/DDBJ whole genome shotgun (WGS) entry which is preliminary data.</text>
</comment>
<keyword evidence="2" id="KW-0812">Transmembrane</keyword>
<keyword evidence="1" id="KW-0238">DNA-binding</keyword>
<dbReference type="Gene3D" id="1.10.10.10">
    <property type="entry name" value="Winged helix-like DNA-binding domain superfamily/Winged helix DNA-binding domain"/>
    <property type="match status" value="1"/>
</dbReference>
<reference evidence="4 5" key="1">
    <citation type="submission" date="2020-08" db="EMBL/GenBank/DDBJ databases">
        <title>Whole genome sequence of Shewanella sp strain PS-2.</title>
        <authorList>
            <person name="Das S.K."/>
        </authorList>
    </citation>
    <scope>NUCLEOTIDE SEQUENCE [LARGE SCALE GENOMIC DNA]</scope>
    <source>
        <strain evidence="4 5">PS-2</strain>
    </source>
</reference>
<organism evidence="4 5">
    <name type="scientific">Shewanella cutis</name>
    <dbReference type="NCBI Taxonomy" id="2766780"/>
    <lineage>
        <taxon>Bacteria</taxon>
        <taxon>Pseudomonadati</taxon>
        <taxon>Pseudomonadota</taxon>
        <taxon>Gammaproteobacteria</taxon>
        <taxon>Alteromonadales</taxon>
        <taxon>Shewanellaceae</taxon>
        <taxon>Shewanella</taxon>
    </lineage>
</organism>
<keyword evidence="5" id="KW-1185">Reference proteome</keyword>
<dbReference type="RefSeq" id="WP_240132331.1">
    <property type="nucleotide sequence ID" value="NZ_JACSDI010000020.1"/>
</dbReference>
<dbReference type="Pfam" id="PF00486">
    <property type="entry name" value="Trans_reg_C"/>
    <property type="match status" value="1"/>
</dbReference>
<dbReference type="SUPFAM" id="SSF46894">
    <property type="entry name" value="C-terminal effector domain of the bipartite response regulators"/>
    <property type="match status" value="1"/>
</dbReference>
<accession>A0ABS9QZV6</accession>
<dbReference type="Proteomes" id="UP000829384">
    <property type="component" value="Unassembled WGS sequence"/>
</dbReference>
<dbReference type="InterPro" id="IPR016032">
    <property type="entry name" value="Sig_transdc_resp-reg_C-effctor"/>
</dbReference>
<evidence type="ECO:0000313" key="5">
    <source>
        <dbReference type="Proteomes" id="UP000829384"/>
    </source>
</evidence>
<gene>
    <name evidence="4" type="ORF">H9J30_18330</name>
</gene>
<evidence type="ECO:0000256" key="2">
    <source>
        <dbReference type="SAM" id="Phobius"/>
    </source>
</evidence>
<keyword evidence="2" id="KW-0472">Membrane</keyword>
<protein>
    <submittedName>
        <fullName evidence="4">Helix-turn-helix domain-containing protein</fullName>
    </submittedName>
</protein>
<feature type="transmembrane region" description="Helical" evidence="2">
    <location>
        <begin position="117"/>
        <end position="135"/>
    </location>
</feature>
<evidence type="ECO:0000259" key="3">
    <source>
        <dbReference type="Pfam" id="PF00486"/>
    </source>
</evidence>
<dbReference type="InterPro" id="IPR036388">
    <property type="entry name" value="WH-like_DNA-bd_sf"/>
</dbReference>
<dbReference type="InterPro" id="IPR001867">
    <property type="entry name" value="OmpR/PhoB-type_DNA-bd"/>
</dbReference>
<sequence length="249" mass="28806">MQIGCCWFCVRKQQLHNQISDRCWDLEPDEFLVIQYLIEYQGKVVSRFELMQIVSQHYRGSRPYERLEQIIQQLKRFLGDDNLSYIGKMSDQGYVLYKAPVKKVSGILGTPFIKIEALPFFLLLSLGFITFCVFFNRIGNPTSISPNYSQQLTLADDRVAEVSFYTGKQKMKTIKPFVNQFISQVSACAVFPWQSISVSVSNGQQMLTIFLDDKTKSTNYKIIKLFSNDFNSDDFDLNWLKQVGICDEV</sequence>
<evidence type="ECO:0000256" key="1">
    <source>
        <dbReference type="ARBA" id="ARBA00023125"/>
    </source>
</evidence>
<proteinExistence type="predicted"/>
<name>A0ABS9QZV6_9GAMM</name>
<feature type="domain" description="OmpR/PhoB-type" evidence="3">
    <location>
        <begin position="25"/>
        <end position="96"/>
    </location>
</feature>
<dbReference type="EMBL" id="JACSDI010000020">
    <property type="protein sequence ID" value="MCG9965859.1"/>
    <property type="molecule type" value="Genomic_DNA"/>
</dbReference>